<dbReference type="InterPro" id="IPR044855">
    <property type="entry name" value="CoA-Trfase_III_dom3_sf"/>
</dbReference>
<dbReference type="Proteomes" id="UP000315534">
    <property type="component" value="Unassembled WGS sequence"/>
</dbReference>
<dbReference type="InterPro" id="IPR023606">
    <property type="entry name" value="CoA-Trfase_III_dom_1_sf"/>
</dbReference>
<dbReference type="Gene3D" id="3.40.50.10540">
    <property type="entry name" value="Crotonobetainyl-coa:carnitine coa-transferase, domain 1"/>
    <property type="match status" value="1"/>
</dbReference>
<gene>
    <name evidence="2" type="ORF">E3J38_03065</name>
</gene>
<keyword evidence="1 2" id="KW-0808">Transferase</keyword>
<organism evidence="2 3">
    <name type="scientific">candidate division TA06 bacterium</name>
    <dbReference type="NCBI Taxonomy" id="2250710"/>
    <lineage>
        <taxon>Bacteria</taxon>
        <taxon>Bacteria division TA06</taxon>
    </lineage>
</organism>
<dbReference type="InterPro" id="IPR003673">
    <property type="entry name" value="CoA-Trfase_fam_III"/>
</dbReference>
<dbReference type="InterPro" id="IPR050483">
    <property type="entry name" value="CoA-transferase_III_domain"/>
</dbReference>
<sequence>MGKALEDVKVADFTWVVAGPLCVRYLADFGAQVIHVETGTRIDPIRYTPPYKDDIPGTNRSGYFHNYNSNKYGITLNLRHPKALELVKKLVLWADIVAENFNPGVMKRLGLGYEEIKEIKPDIIMISLGSKGQTGPQARLPAFGAHLAALSGFTHITGWPDRDPPVTFGAYTDSIAGRFGAATLLAALDYRRRTGKGQYIDLSQSEAGIQFLIPPLLDYDVNGRILERDGNRNPSAAPHGAYRCKGEDRWCAIAVFRDEEWQAMRQVMGNPPWAEDDKFATFLGRKSNEEELDNLIEQWTINYSAEEVMNRLQQAGVSAGVVETAEDLHSDPQLKSRHHFWTLKHQEIGESTYDSLGSQLSKTPAELYKAAHTLGEDNHYVYTQILGLSDEGFVELLQQGGFD</sequence>
<dbReference type="SUPFAM" id="SSF89796">
    <property type="entry name" value="CoA-transferase family III (CaiB/BaiF)"/>
    <property type="match status" value="1"/>
</dbReference>
<name>A0A523XRM7_UNCT6</name>
<accession>A0A523XRM7</accession>
<reference evidence="2 3" key="1">
    <citation type="submission" date="2019-03" db="EMBL/GenBank/DDBJ databases">
        <title>Metabolic potential of uncultured bacteria and archaea associated with petroleum seepage in deep-sea sediments.</title>
        <authorList>
            <person name="Dong X."/>
            <person name="Hubert C."/>
        </authorList>
    </citation>
    <scope>NUCLEOTIDE SEQUENCE [LARGE SCALE GENOMIC DNA]</scope>
    <source>
        <strain evidence="2">E29_bin36</strain>
    </source>
</reference>
<dbReference type="Gene3D" id="3.30.1540.10">
    <property type="entry name" value="formyl-coa transferase, domain 3"/>
    <property type="match status" value="1"/>
</dbReference>
<evidence type="ECO:0000313" key="2">
    <source>
        <dbReference type="EMBL" id="TET81921.1"/>
    </source>
</evidence>
<dbReference type="AlphaFoldDB" id="A0A523XRM7"/>
<dbReference type="PANTHER" id="PTHR48207:SF3">
    <property type="entry name" value="SUCCINATE--HYDROXYMETHYLGLUTARATE COA-TRANSFERASE"/>
    <property type="match status" value="1"/>
</dbReference>
<evidence type="ECO:0000313" key="3">
    <source>
        <dbReference type="Proteomes" id="UP000315534"/>
    </source>
</evidence>
<dbReference type="Pfam" id="PF02515">
    <property type="entry name" value="CoA_transf_3"/>
    <property type="match status" value="1"/>
</dbReference>
<protein>
    <submittedName>
        <fullName evidence="2">CoA transferase</fullName>
    </submittedName>
</protein>
<dbReference type="PANTHER" id="PTHR48207">
    <property type="entry name" value="SUCCINATE--HYDROXYMETHYLGLUTARATE COA-TRANSFERASE"/>
    <property type="match status" value="1"/>
</dbReference>
<dbReference type="EMBL" id="SOIP01000191">
    <property type="protein sequence ID" value="TET81921.1"/>
    <property type="molecule type" value="Genomic_DNA"/>
</dbReference>
<comment type="caution">
    <text evidence="2">The sequence shown here is derived from an EMBL/GenBank/DDBJ whole genome shotgun (WGS) entry which is preliminary data.</text>
</comment>
<dbReference type="GO" id="GO:0008410">
    <property type="term" value="F:CoA-transferase activity"/>
    <property type="evidence" value="ECO:0007669"/>
    <property type="project" value="TreeGrafter"/>
</dbReference>
<evidence type="ECO:0000256" key="1">
    <source>
        <dbReference type="ARBA" id="ARBA00022679"/>
    </source>
</evidence>
<proteinExistence type="predicted"/>